<sequence length="196" mass="22937">MCLKEIYNQDNIKSYDAIKDYFLSEINFSKKENISTKQPEEISRVWILFAEKNNKWKCLQVGQSKENAFDEIKEIIGCITKSSDNDNESVTRYKNSAFYENVCPVCNGNYRKTLYSKIGREYSNFKICFLDVDKYLGLIKSEGQNTTDSERIIEICKNQYAEAKIAYQTRAVYWRQYKSGIDGQTLSYIVNHTSEF</sequence>
<keyword evidence="2" id="KW-1185">Reference proteome</keyword>
<accession>A0ABR7HIZ2</accession>
<dbReference type="Proteomes" id="UP000636755">
    <property type="component" value="Unassembled WGS sequence"/>
</dbReference>
<reference evidence="1 2" key="1">
    <citation type="submission" date="2020-08" db="EMBL/GenBank/DDBJ databases">
        <title>Genome public.</title>
        <authorList>
            <person name="Liu C."/>
            <person name="Sun Q."/>
        </authorList>
    </citation>
    <scope>NUCLEOTIDE SEQUENCE [LARGE SCALE GENOMIC DNA]</scope>
    <source>
        <strain evidence="1 2">NSJ-71</strain>
    </source>
</reference>
<comment type="caution">
    <text evidence="1">The sequence shown here is derived from an EMBL/GenBank/DDBJ whole genome shotgun (WGS) entry which is preliminary data.</text>
</comment>
<name>A0ABR7HIZ2_9FIRM</name>
<evidence type="ECO:0000313" key="1">
    <source>
        <dbReference type="EMBL" id="MBC5727473.1"/>
    </source>
</evidence>
<gene>
    <name evidence="1" type="ORF">H8R91_02780</name>
</gene>
<dbReference type="RefSeq" id="WP_186934774.1">
    <property type="nucleotide sequence ID" value="NZ_JACOPS010000001.1"/>
</dbReference>
<organism evidence="1 2">
    <name type="scientific">Ruminococcus intestinalis</name>
    <dbReference type="NCBI Taxonomy" id="2763066"/>
    <lineage>
        <taxon>Bacteria</taxon>
        <taxon>Bacillati</taxon>
        <taxon>Bacillota</taxon>
        <taxon>Clostridia</taxon>
        <taxon>Eubacteriales</taxon>
        <taxon>Oscillospiraceae</taxon>
        <taxon>Ruminococcus</taxon>
    </lineage>
</organism>
<protein>
    <submittedName>
        <fullName evidence="1">Uncharacterized protein</fullName>
    </submittedName>
</protein>
<dbReference type="EMBL" id="JACOPS010000001">
    <property type="protein sequence ID" value="MBC5727473.1"/>
    <property type="molecule type" value="Genomic_DNA"/>
</dbReference>
<proteinExistence type="predicted"/>
<evidence type="ECO:0000313" key="2">
    <source>
        <dbReference type="Proteomes" id="UP000636755"/>
    </source>
</evidence>